<reference evidence="2" key="1">
    <citation type="journal article" date="2020" name="Nat. Commun.">
        <title>Genome sequence of the cluster root forming white lupin.</title>
        <authorList>
            <person name="Hufnagel B."/>
            <person name="Marques A."/>
            <person name="Soriano A."/>
            <person name="Marques L."/>
            <person name="Divol F."/>
            <person name="Doumas P."/>
            <person name="Sallet E."/>
            <person name="Mancinotti D."/>
            <person name="Carrere S."/>
            <person name="Marande W."/>
            <person name="Arribat S."/>
            <person name="Keller J."/>
            <person name="Huneau C."/>
            <person name="Blein T."/>
            <person name="Aime D."/>
            <person name="Laguerre M."/>
            <person name="Taylor J."/>
            <person name="Schubert V."/>
            <person name="Nelson M."/>
            <person name="Geu-Flores F."/>
            <person name="Crespi M."/>
            <person name="Gallardo-Guerrero K."/>
            <person name="Delaux P.-M."/>
            <person name="Salse J."/>
            <person name="Berges H."/>
            <person name="Guyot R."/>
            <person name="Gouzy J."/>
            <person name="Peret B."/>
        </authorList>
    </citation>
    <scope>NUCLEOTIDE SEQUENCE [LARGE SCALE GENOMIC DNA]</scope>
    <source>
        <strain evidence="2">cv. Amiga</strain>
    </source>
</reference>
<gene>
    <name evidence="1" type="ORF">Lalb_Chr02g0152491</name>
</gene>
<organism evidence="1 2">
    <name type="scientific">Lupinus albus</name>
    <name type="common">White lupine</name>
    <name type="synonym">Lupinus termis</name>
    <dbReference type="NCBI Taxonomy" id="3870"/>
    <lineage>
        <taxon>Eukaryota</taxon>
        <taxon>Viridiplantae</taxon>
        <taxon>Streptophyta</taxon>
        <taxon>Embryophyta</taxon>
        <taxon>Tracheophyta</taxon>
        <taxon>Spermatophyta</taxon>
        <taxon>Magnoliopsida</taxon>
        <taxon>eudicotyledons</taxon>
        <taxon>Gunneridae</taxon>
        <taxon>Pentapetalae</taxon>
        <taxon>rosids</taxon>
        <taxon>fabids</taxon>
        <taxon>Fabales</taxon>
        <taxon>Fabaceae</taxon>
        <taxon>Papilionoideae</taxon>
        <taxon>50 kb inversion clade</taxon>
        <taxon>genistoids sensu lato</taxon>
        <taxon>core genistoids</taxon>
        <taxon>Genisteae</taxon>
        <taxon>Lupinus</taxon>
    </lineage>
</organism>
<comment type="caution">
    <text evidence="1">The sequence shown here is derived from an EMBL/GenBank/DDBJ whole genome shotgun (WGS) entry which is preliminary data.</text>
</comment>
<evidence type="ECO:0000313" key="2">
    <source>
        <dbReference type="Proteomes" id="UP000447434"/>
    </source>
</evidence>
<accession>A0A6A4QY78</accession>
<dbReference type="EMBL" id="WOCE01000002">
    <property type="protein sequence ID" value="KAE9619378.1"/>
    <property type="molecule type" value="Genomic_DNA"/>
</dbReference>
<name>A0A6A4QY78_LUPAL</name>
<dbReference type="OrthoDB" id="7537227at2759"/>
<dbReference type="AlphaFoldDB" id="A0A6A4QY78"/>
<evidence type="ECO:0000313" key="1">
    <source>
        <dbReference type="EMBL" id="KAE9619378.1"/>
    </source>
</evidence>
<sequence length="70" mass="7597">MMEHADGMVDKAVALLSNLSTISEGRLETAASILLQLCLHSSKFCTLVYADMMYTFIHAGTTAPQPFSES</sequence>
<protein>
    <submittedName>
        <fullName evidence="1">Uncharacterized protein</fullName>
    </submittedName>
</protein>
<dbReference type="Proteomes" id="UP000447434">
    <property type="component" value="Chromosome 2"/>
</dbReference>
<keyword evidence="2" id="KW-1185">Reference proteome</keyword>
<proteinExistence type="predicted"/>